<proteinExistence type="predicted"/>
<dbReference type="InterPro" id="IPR045049">
    <property type="entry name" value="Pcy1-like"/>
</dbReference>
<dbReference type="InterPro" id="IPR004821">
    <property type="entry name" value="Cyt_trans-like"/>
</dbReference>
<name>A0A1R2CU62_9CILI</name>
<dbReference type="Gene3D" id="3.40.50.620">
    <property type="entry name" value="HUPs"/>
    <property type="match status" value="1"/>
</dbReference>
<dbReference type="GO" id="GO:0031210">
    <property type="term" value="F:phosphatidylcholine binding"/>
    <property type="evidence" value="ECO:0007669"/>
    <property type="project" value="TreeGrafter"/>
</dbReference>
<dbReference type="InterPro" id="IPR014729">
    <property type="entry name" value="Rossmann-like_a/b/a_fold"/>
</dbReference>
<sequence length="167" mass="19599">MEQKRVLVAGVFDLFSLCHMRVLEKLKSDPSNYVIVGVYDDETTQENKILTVMTGYERSENLKHTRFVDEIIYPCPFVLSQEFLQKHNIDVVMSENFDDRHREIQAKFQTLDHLDGTSTNDIIARVLNEYDEYCERSLSRGYAYNELGLKELDAKCLFLRLGHKKIR</sequence>
<accession>A0A1R2CU62</accession>
<dbReference type="OrthoDB" id="17102at2759"/>
<dbReference type="SUPFAM" id="SSF52374">
    <property type="entry name" value="Nucleotidylyl transferase"/>
    <property type="match status" value="1"/>
</dbReference>
<evidence type="ECO:0000256" key="1">
    <source>
        <dbReference type="ARBA" id="ARBA00026101"/>
    </source>
</evidence>
<organism evidence="3 4">
    <name type="scientific">Stentor coeruleus</name>
    <dbReference type="NCBI Taxonomy" id="5963"/>
    <lineage>
        <taxon>Eukaryota</taxon>
        <taxon>Sar</taxon>
        <taxon>Alveolata</taxon>
        <taxon>Ciliophora</taxon>
        <taxon>Postciliodesmatophora</taxon>
        <taxon>Heterotrichea</taxon>
        <taxon>Heterotrichida</taxon>
        <taxon>Stentoridae</taxon>
        <taxon>Stentor</taxon>
    </lineage>
</organism>
<dbReference type="EC" id="2.7.7.15" evidence="1"/>
<protein>
    <recommendedName>
        <fullName evidence="1">choline-phosphate cytidylyltransferase</fullName>
        <ecNumber evidence="1">2.7.7.15</ecNumber>
    </recommendedName>
</protein>
<feature type="domain" description="Cytidyltransferase-like" evidence="2">
    <location>
        <begin position="8"/>
        <end position="93"/>
    </location>
</feature>
<dbReference type="Pfam" id="PF01467">
    <property type="entry name" value="CTP_transf_like"/>
    <property type="match status" value="1"/>
</dbReference>
<dbReference type="Proteomes" id="UP000187209">
    <property type="component" value="Unassembled WGS sequence"/>
</dbReference>
<comment type="caution">
    <text evidence="3">The sequence shown here is derived from an EMBL/GenBank/DDBJ whole genome shotgun (WGS) entry which is preliminary data.</text>
</comment>
<dbReference type="AlphaFoldDB" id="A0A1R2CU62"/>
<dbReference type="GO" id="GO:0004105">
    <property type="term" value="F:choline-phosphate cytidylyltransferase activity"/>
    <property type="evidence" value="ECO:0007669"/>
    <property type="project" value="UniProtKB-EC"/>
</dbReference>
<evidence type="ECO:0000259" key="2">
    <source>
        <dbReference type="Pfam" id="PF01467"/>
    </source>
</evidence>
<reference evidence="3 4" key="1">
    <citation type="submission" date="2016-11" db="EMBL/GenBank/DDBJ databases">
        <title>The macronuclear genome of Stentor coeruleus: a giant cell with tiny introns.</title>
        <authorList>
            <person name="Slabodnick M."/>
            <person name="Ruby J.G."/>
            <person name="Reiff S.B."/>
            <person name="Swart E.C."/>
            <person name="Gosai S."/>
            <person name="Prabakaran S."/>
            <person name="Witkowska E."/>
            <person name="Larue G.E."/>
            <person name="Fisher S."/>
            <person name="Freeman R.M."/>
            <person name="Gunawardena J."/>
            <person name="Chu W."/>
            <person name="Stover N.A."/>
            <person name="Gregory B.D."/>
            <person name="Nowacki M."/>
            <person name="Derisi J."/>
            <person name="Roy S.W."/>
            <person name="Marshall W.F."/>
            <person name="Sood P."/>
        </authorList>
    </citation>
    <scope>NUCLEOTIDE SEQUENCE [LARGE SCALE GENOMIC DNA]</scope>
    <source>
        <strain evidence="3">WM001</strain>
    </source>
</reference>
<evidence type="ECO:0000313" key="4">
    <source>
        <dbReference type="Proteomes" id="UP000187209"/>
    </source>
</evidence>
<keyword evidence="4" id="KW-1185">Reference proteome</keyword>
<dbReference type="PANTHER" id="PTHR10739">
    <property type="entry name" value="CYTIDYLYLTRANSFERASE"/>
    <property type="match status" value="1"/>
</dbReference>
<evidence type="ECO:0000313" key="3">
    <source>
        <dbReference type="EMBL" id="OMJ92547.1"/>
    </source>
</evidence>
<dbReference type="PANTHER" id="PTHR10739:SF13">
    <property type="entry name" value="CHOLINE-PHOSPHATE CYTIDYLYLTRANSFERASE"/>
    <property type="match status" value="1"/>
</dbReference>
<gene>
    <name evidence="3" type="ORF">SteCoe_4682</name>
</gene>
<dbReference type="EMBL" id="MPUH01000059">
    <property type="protein sequence ID" value="OMJ92547.1"/>
    <property type="molecule type" value="Genomic_DNA"/>
</dbReference>